<dbReference type="Proteomes" id="UP001603857">
    <property type="component" value="Unassembled WGS sequence"/>
</dbReference>
<name>A0ABD1M1N8_9FABA</name>
<evidence type="ECO:0008006" key="3">
    <source>
        <dbReference type="Google" id="ProtNLM"/>
    </source>
</evidence>
<dbReference type="EMBL" id="JBGMDY010000006">
    <property type="protein sequence ID" value="KAL2329700.1"/>
    <property type="molecule type" value="Genomic_DNA"/>
</dbReference>
<comment type="caution">
    <text evidence="1">The sequence shown here is derived from an EMBL/GenBank/DDBJ whole genome shotgun (WGS) entry which is preliminary data.</text>
</comment>
<sequence length="161" mass="17652">METRLLMVVVTGEVVQTRVALEVDVFGAEEKVRALVAEEIVEALVSREIMVATVVGASIATREILGARLIVVAEEIRQGKRSTVFLFVAGLGLEPYVKLLALHMAEGCVRLGMPKLLLDLSENPEVSNDRGRTMLDLSPEILKVTSSEYSMLSTRRIGLEE</sequence>
<protein>
    <recommendedName>
        <fullName evidence="3">Peptidase M17 leucyl aminopeptidase N-terminal domain-containing protein</fullName>
    </recommendedName>
</protein>
<dbReference type="AlphaFoldDB" id="A0ABD1M1N8"/>
<gene>
    <name evidence="1" type="ORF">Fmac_017281</name>
</gene>
<evidence type="ECO:0000313" key="2">
    <source>
        <dbReference type="Proteomes" id="UP001603857"/>
    </source>
</evidence>
<proteinExistence type="predicted"/>
<reference evidence="1 2" key="1">
    <citation type="submission" date="2024-08" db="EMBL/GenBank/DDBJ databases">
        <title>Insights into the chromosomal genome structure of Flemingia macrophylla.</title>
        <authorList>
            <person name="Ding Y."/>
            <person name="Zhao Y."/>
            <person name="Bi W."/>
            <person name="Wu M."/>
            <person name="Zhao G."/>
            <person name="Gong Y."/>
            <person name="Li W."/>
            <person name="Zhang P."/>
        </authorList>
    </citation>
    <scope>NUCLEOTIDE SEQUENCE [LARGE SCALE GENOMIC DNA]</scope>
    <source>
        <strain evidence="1">DYQJB</strain>
        <tissue evidence="1">Leaf</tissue>
    </source>
</reference>
<accession>A0ABD1M1N8</accession>
<keyword evidence="2" id="KW-1185">Reference proteome</keyword>
<organism evidence="1 2">
    <name type="scientific">Flemingia macrophylla</name>
    <dbReference type="NCBI Taxonomy" id="520843"/>
    <lineage>
        <taxon>Eukaryota</taxon>
        <taxon>Viridiplantae</taxon>
        <taxon>Streptophyta</taxon>
        <taxon>Embryophyta</taxon>
        <taxon>Tracheophyta</taxon>
        <taxon>Spermatophyta</taxon>
        <taxon>Magnoliopsida</taxon>
        <taxon>eudicotyledons</taxon>
        <taxon>Gunneridae</taxon>
        <taxon>Pentapetalae</taxon>
        <taxon>rosids</taxon>
        <taxon>fabids</taxon>
        <taxon>Fabales</taxon>
        <taxon>Fabaceae</taxon>
        <taxon>Papilionoideae</taxon>
        <taxon>50 kb inversion clade</taxon>
        <taxon>NPAAA clade</taxon>
        <taxon>indigoferoid/millettioid clade</taxon>
        <taxon>Phaseoleae</taxon>
        <taxon>Flemingia</taxon>
    </lineage>
</organism>
<evidence type="ECO:0000313" key="1">
    <source>
        <dbReference type="EMBL" id="KAL2329700.1"/>
    </source>
</evidence>